<organism evidence="2 3">
    <name type="scientific">Zafaria cholistanensis</name>
    <dbReference type="NCBI Taxonomy" id="1682741"/>
    <lineage>
        <taxon>Bacteria</taxon>
        <taxon>Bacillati</taxon>
        <taxon>Actinomycetota</taxon>
        <taxon>Actinomycetes</taxon>
        <taxon>Micrococcales</taxon>
        <taxon>Micrococcaceae</taxon>
        <taxon>Zafaria</taxon>
    </lineage>
</organism>
<reference evidence="2 3" key="1">
    <citation type="submission" date="2019-09" db="EMBL/GenBank/DDBJ databases">
        <title>Arthrobacter zafarii sp. nov., a moderately thermotolerant and halotolerant actinobacterium isolated from Cholistan desert soil of Pakistan.</title>
        <authorList>
            <person name="Amin A."/>
            <person name="Ahmed I."/>
            <person name="Khalid N."/>
            <person name="Schumann P."/>
            <person name="Busse H.J."/>
            <person name="Khan I.U."/>
            <person name="Li S."/>
            <person name="Li W.J."/>
        </authorList>
    </citation>
    <scope>NUCLEOTIDE SEQUENCE [LARGE SCALE GENOMIC DNA]</scope>
    <source>
        <strain evidence="2 3">NCCP-1664</strain>
    </source>
</reference>
<accession>A0A5A7NT29</accession>
<dbReference type="Proteomes" id="UP000325307">
    <property type="component" value="Unassembled WGS sequence"/>
</dbReference>
<comment type="caution">
    <text evidence="2">The sequence shown here is derived from an EMBL/GenBank/DDBJ whole genome shotgun (WGS) entry which is preliminary data.</text>
</comment>
<protein>
    <submittedName>
        <fullName evidence="2">Uncharacterized protein</fullName>
    </submittedName>
</protein>
<dbReference type="EMBL" id="BKDJ01000008">
    <property type="protein sequence ID" value="GER23312.1"/>
    <property type="molecule type" value="Genomic_DNA"/>
</dbReference>
<dbReference type="Gene3D" id="1.10.150.130">
    <property type="match status" value="1"/>
</dbReference>
<keyword evidence="3" id="KW-1185">Reference proteome</keyword>
<dbReference type="GO" id="GO:0003677">
    <property type="term" value="F:DNA binding"/>
    <property type="evidence" value="ECO:0007669"/>
    <property type="project" value="UniProtKB-KW"/>
</dbReference>
<sequence length="317" mass="33954">MDAVNREPVNREPKGRGATANPAWVLFRDWCEAAGLSALPATADTIAAFVAEVPAAPATRAKRLQIIRRVHRHTGHPLALPDPTPALPWREGEGWLDLTQTLARCPTAGWPAGLAGRRDAYLAVLAGTCRLTRETARQVGVADITQGPDGAWAICGIPVERTPEPAGCPACALTRWLTVLVLWEERGRASVRSLLAGHRTTGTHACREASGHRGLPPGTVLLPGIDKHGWLTDWEPVSARTVSAILAHRQDASRAPLPEFTAGRDPDREVAEDYQRASLDELAGILEALDTQAAQALKASDAAIEETLAMLGRIGDH</sequence>
<dbReference type="InterPro" id="IPR010998">
    <property type="entry name" value="Integrase_recombinase_N"/>
</dbReference>
<dbReference type="AlphaFoldDB" id="A0A5A7NT29"/>
<evidence type="ECO:0000313" key="2">
    <source>
        <dbReference type="EMBL" id="GER23312.1"/>
    </source>
</evidence>
<proteinExistence type="predicted"/>
<gene>
    <name evidence="2" type="ORF">NCCP1664_18080</name>
</gene>
<evidence type="ECO:0000256" key="1">
    <source>
        <dbReference type="ARBA" id="ARBA00023125"/>
    </source>
</evidence>
<evidence type="ECO:0000313" key="3">
    <source>
        <dbReference type="Proteomes" id="UP000325307"/>
    </source>
</evidence>
<keyword evidence="1" id="KW-0238">DNA-binding</keyword>
<dbReference type="SUPFAM" id="SSF47823">
    <property type="entry name" value="lambda integrase-like, N-terminal domain"/>
    <property type="match status" value="1"/>
</dbReference>
<name>A0A5A7NT29_9MICC</name>